<dbReference type="RefSeq" id="XP_033421631.1">
    <property type="nucleotide sequence ID" value="XM_033575776.1"/>
</dbReference>
<comment type="caution">
    <text evidence="2">The sequence shown here is derived from an EMBL/GenBank/DDBJ whole genome shotgun (WGS) entry which is preliminary data.</text>
</comment>
<dbReference type="GeneID" id="54333911"/>
<dbReference type="AlphaFoldDB" id="A0A4S3JEW4"/>
<name>A0A4S3JEW4_9EURO</name>
<accession>A0A4S3JEW4</accession>
<dbReference type="Proteomes" id="UP000308092">
    <property type="component" value="Unassembled WGS sequence"/>
</dbReference>
<dbReference type="EMBL" id="SOSA01000240">
    <property type="protein sequence ID" value="THC93849.1"/>
    <property type="molecule type" value="Genomic_DNA"/>
</dbReference>
<proteinExistence type="predicted"/>
<dbReference type="VEuPathDB" id="FungiDB:EYZ11_006662"/>
<evidence type="ECO:0000313" key="4">
    <source>
        <dbReference type="Proteomes" id="UP000324241"/>
    </source>
</evidence>
<organism evidence="2 3">
    <name type="scientific">Aspergillus tanneri</name>
    <dbReference type="NCBI Taxonomy" id="1220188"/>
    <lineage>
        <taxon>Eukaryota</taxon>
        <taxon>Fungi</taxon>
        <taxon>Dikarya</taxon>
        <taxon>Ascomycota</taxon>
        <taxon>Pezizomycotina</taxon>
        <taxon>Eurotiomycetes</taxon>
        <taxon>Eurotiomycetidae</taxon>
        <taxon>Eurotiales</taxon>
        <taxon>Aspergillaceae</taxon>
        <taxon>Aspergillus</taxon>
        <taxon>Aspergillus subgen. Circumdati</taxon>
    </lineage>
</organism>
<keyword evidence="3" id="KW-1185">Reference proteome</keyword>
<evidence type="ECO:0000313" key="3">
    <source>
        <dbReference type="Proteomes" id="UP000308092"/>
    </source>
</evidence>
<reference evidence="1 4" key="2">
    <citation type="submission" date="2019-08" db="EMBL/GenBank/DDBJ databases">
        <title>The genome sequence of a newly discovered highly antifungal drug resistant Aspergillus species, Aspergillus tanneri NIH 1004.</title>
        <authorList>
            <person name="Mounaud S."/>
            <person name="Singh I."/>
            <person name="Joardar V."/>
            <person name="Pakala S."/>
            <person name="Pakala S."/>
            <person name="Venepally P."/>
            <person name="Chung J.K."/>
            <person name="Losada L."/>
            <person name="Nierman W.C."/>
        </authorList>
    </citation>
    <scope>NUCLEOTIDE SEQUENCE [LARGE SCALE GENOMIC DNA]</scope>
    <source>
        <strain evidence="1 4">NIH1004</strain>
    </source>
</reference>
<evidence type="ECO:0000313" key="2">
    <source>
        <dbReference type="EMBL" id="THC93849.1"/>
    </source>
</evidence>
<reference evidence="2 3" key="1">
    <citation type="submission" date="2019-03" db="EMBL/GenBank/DDBJ databases">
        <title>The genome sequence of a newly discovered highly antifungal drug resistant Aspergillus species, Aspergillus tanneri NIH 1004.</title>
        <authorList>
            <person name="Mounaud S."/>
            <person name="Singh I."/>
            <person name="Joardar V."/>
            <person name="Pakala S."/>
            <person name="Pakala S."/>
            <person name="Venepally P."/>
            <person name="Hoover J."/>
            <person name="Nierman W."/>
            <person name="Chung J."/>
            <person name="Losada L."/>
        </authorList>
    </citation>
    <scope>NUCLEOTIDE SEQUENCE [LARGE SCALE GENOMIC DNA]</scope>
    <source>
        <strain evidence="2 3">NIH1004</strain>
    </source>
</reference>
<protein>
    <submittedName>
        <fullName evidence="2">Uncharacterized protein</fullName>
    </submittedName>
</protein>
<evidence type="ECO:0000313" key="1">
    <source>
        <dbReference type="EMBL" id="KAA8642269.1"/>
    </source>
</evidence>
<dbReference type="STRING" id="1220188.A0A4S3JEW4"/>
<dbReference type="EMBL" id="QUQM01000008">
    <property type="protein sequence ID" value="KAA8642269.1"/>
    <property type="molecule type" value="Genomic_DNA"/>
</dbReference>
<gene>
    <name evidence="1" type="ORF">ATNIH1004_011210</name>
    <name evidence="2" type="ORF">EYZ11_006662</name>
</gene>
<dbReference type="Proteomes" id="UP000324241">
    <property type="component" value="Unassembled WGS sequence"/>
</dbReference>
<sequence>MGYVDEIGYLSTDNLRLREGMRAGSVRLLNEQNVLDAVEIAVARQSISKKNPTEQVLTSDEYTVGMNNIRHRSDPTVRQLWGKDARFSAYANFEAYTMRQHNSDAIDKVRETIANIENNPEILDDPAWRDRIAREILAAIRTLSGFGKNQDDEQVMQSLLTR</sequence>
<dbReference type="OrthoDB" id="329835at2759"/>